<keyword evidence="5 11" id="KW-0812">Transmembrane</keyword>
<evidence type="ECO:0000256" key="1">
    <source>
        <dbReference type="ARBA" id="ARBA00004922"/>
    </source>
</evidence>
<proteinExistence type="inferred from homology"/>
<dbReference type="OrthoDB" id="9993460at2759"/>
<dbReference type="GO" id="GO:0046920">
    <property type="term" value="F:alpha-(1-&gt;3)-fucosyltransferase activity"/>
    <property type="evidence" value="ECO:0007669"/>
    <property type="project" value="TreeGrafter"/>
</dbReference>
<dbReference type="EMBL" id="UYJE01008072">
    <property type="protein sequence ID" value="VDI60829.1"/>
    <property type="molecule type" value="Genomic_DNA"/>
</dbReference>
<evidence type="ECO:0000256" key="9">
    <source>
        <dbReference type="ARBA" id="ARBA00023180"/>
    </source>
</evidence>
<dbReference type="Pfam" id="PF00852">
    <property type="entry name" value="Glyco_transf_10"/>
    <property type="match status" value="1"/>
</dbReference>
<dbReference type="PANTHER" id="PTHR11929">
    <property type="entry name" value="ALPHA- 1,3 -FUCOSYLTRANSFERASE"/>
    <property type="match status" value="1"/>
</dbReference>
<keyword evidence="6" id="KW-0735">Signal-anchor</keyword>
<protein>
    <recommendedName>
        <fullName evidence="11">Fucosyltransferase</fullName>
        <ecNumber evidence="11">2.4.1.-</ecNumber>
    </recommendedName>
</protein>
<feature type="domain" description="Fucosyltransferase C-terminal" evidence="12">
    <location>
        <begin position="175"/>
        <end position="366"/>
    </location>
</feature>
<dbReference type="InterPro" id="IPR038577">
    <property type="entry name" value="GT10-like_C_sf"/>
</dbReference>
<evidence type="ECO:0000256" key="3">
    <source>
        <dbReference type="ARBA" id="ARBA00022676"/>
    </source>
</evidence>
<comment type="subcellular location">
    <subcellularLocation>
        <location evidence="10">Endomembrane system</location>
        <topology evidence="10">Single-pass type II membrane protein</topology>
    </subcellularLocation>
    <subcellularLocation>
        <location evidence="11">Golgi apparatus</location>
        <location evidence="11">Golgi stack membrane</location>
        <topology evidence="11">Single-pass type II membrane protein</topology>
    </subcellularLocation>
</comment>
<organism evidence="14 15">
    <name type="scientific">Mytilus galloprovincialis</name>
    <name type="common">Mediterranean mussel</name>
    <dbReference type="NCBI Taxonomy" id="29158"/>
    <lineage>
        <taxon>Eukaryota</taxon>
        <taxon>Metazoa</taxon>
        <taxon>Spiralia</taxon>
        <taxon>Lophotrochozoa</taxon>
        <taxon>Mollusca</taxon>
        <taxon>Bivalvia</taxon>
        <taxon>Autobranchia</taxon>
        <taxon>Pteriomorphia</taxon>
        <taxon>Mytilida</taxon>
        <taxon>Mytiloidea</taxon>
        <taxon>Mytilidae</taxon>
        <taxon>Mytilinae</taxon>
        <taxon>Mytilus</taxon>
    </lineage>
</organism>
<dbReference type="SUPFAM" id="SSF53756">
    <property type="entry name" value="UDP-Glycosyltransferase/glycogen phosphorylase"/>
    <property type="match status" value="1"/>
</dbReference>
<accession>A0A8B6G9B9</accession>
<keyword evidence="3 11" id="KW-0328">Glycosyltransferase</keyword>
<dbReference type="Pfam" id="PF17039">
    <property type="entry name" value="Glyco_tran_10_N"/>
    <property type="match status" value="1"/>
</dbReference>
<evidence type="ECO:0000313" key="14">
    <source>
        <dbReference type="EMBL" id="VDI60829.1"/>
    </source>
</evidence>
<evidence type="ECO:0000256" key="11">
    <source>
        <dbReference type="RuleBase" id="RU003832"/>
    </source>
</evidence>
<dbReference type="Gene3D" id="3.90.640.10">
    <property type="entry name" value="Actin, Chain A, domain 4"/>
    <property type="match status" value="1"/>
</dbReference>
<dbReference type="PANTHER" id="PTHR11929:SF194">
    <property type="entry name" value="ALPHA-(1,3)-FUCOSYLTRANSFERASE 10"/>
    <property type="match status" value="1"/>
</dbReference>
<keyword evidence="11" id="KW-0333">Golgi apparatus</keyword>
<keyword evidence="9" id="KW-0325">Glycoprotein</keyword>
<dbReference type="GO" id="GO:0032580">
    <property type="term" value="C:Golgi cisterna membrane"/>
    <property type="evidence" value="ECO:0007669"/>
    <property type="project" value="UniProtKB-SubCell"/>
</dbReference>
<evidence type="ECO:0000256" key="2">
    <source>
        <dbReference type="ARBA" id="ARBA00008919"/>
    </source>
</evidence>
<dbReference type="InterPro" id="IPR001503">
    <property type="entry name" value="Glyco_trans_10"/>
</dbReference>
<name>A0A8B6G9B9_MYTGA</name>
<reference evidence="14" key="1">
    <citation type="submission" date="2018-11" db="EMBL/GenBank/DDBJ databases">
        <authorList>
            <person name="Alioto T."/>
            <person name="Alioto T."/>
        </authorList>
    </citation>
    <scope>NUCLEOTIDE SEQUENCE</scope>
</reference>
<comment type="similarity">
    <text evidence="2 11">Belongs to the glycosyltransferase 10 family.</text>
</comment>
<dbReference type="InterPro" id="IPR031481">
    <property type="entry name" value="Glyco_tran_10_N"/>
</dbReference>
<sequence length="445" mass="52504">MVKTFEDVRDDFLLNDYLNNNDEESKPKYEQKDSIPNETVTEPIILWWTPITGDVGSYKSCGDVKCFFTNNRLYKDHDKLQAFIFYGTDFKPFDLPVPRKPNHDWGLLHEESPKNNYLFSHEEIMELFNYTSTFRRESSYPISTQYVDSIKWLEDQTYIVPVQEKNKFLTELSPIIYTQSDCEVPSGRDQYTKMLMEYINVDSYGNCLHNKDLPTNLRDPIEGMDHKEFYKLNAKYKFSLAMENGLCPDYMTEKLWRPFHLGSVPIILGSPKVKEFLPSNHSAIIVQDFKTVKELADYIKYLNDNDEEYAKYLDWKSKGVSNQYLKKLLSEREWSVQSNWEEETINFIEGFQCYVCKKIHEKNERVRNKKEPVKYQATKEHYGCPGPVSYHDDGRRKEGGSSSWDYEFKKSKYLALAVNRLITLGQNFSKKDLFQLAKTIKDELR</sequence>
<keyword evidence="8" id="KW-0472">Membrane</keyword>
<gene>
    <name evidence="14" type="ORF">MGAL_10B045843</name>
</gene>
<dbReference type="FunFam" id="3.40.50.11660:FF:000002">
    <property type="entry name" value="Alpha-(1,3)-fucosyltransferase"/>
    <property type="match status" value="1"/>
</dbReference>
<keyword evidence="4 11" id="KW-0808">Transferase</keyword>
<keyword evidence="7" id="KW-1133">Transmembrane helix</keyword>
<dbReference type="UniPathway" id="UPA00378"/>
<evidence type="ECO:0000256" key="4">
    <source>
        <dbReference type="ARBA" id="ARBA00022679"/>
    </source>
</evidence>
<dbReference type="Proteomes" id="UP000596742">
    <property type="component" value="Unassembled WGS sequence"/>
</dbReference>
<dbReference type="Gene3D" id="3.40.50.11660">
    <property type="entry name" value="Glycosyl transferase family 10, C-terminal domain"/>
    <property type="match status" value="1"/>
</dbReference>
<evidence type="ECO:0000259" key="13">
    <source>
        <dbReference type="Pfam" id="PF17039"/>
    </source>
</evidence>
<evidence type="ECO:0000256" key="6">
    <source>
        <dbReference type="ARBA" id="ARBA00022968"/>
    </source>
</evidence>
<dbReference type="InterPro" id="IPR055270">
    <property type="entry name" value="Glyco_tran_10_C"/>
</dbReference>
<comment type="caution">
    <text evidence="14">The sequence shown here is derived from an EMBL/GenBank/DDBJ whole genome shotgun (WGS) entry which is preliminary data.</text>
</comment>
<keyword evidence="15" id="KW-1185">Reference proteome</keyword>
<feature type="domain" description="Fucosyltransferase N-terminal" evidence="13">
    <location>
        <begin position="42"/>
        <end position="139"/>
    </location>
</feature>
<evidence type="ECO:0000256" key="8">
    <source>
        <dbReference type="ARBA" id="ARBA00023136"/>
    </source>
</evidence>
<evidence type="ECO:0000259" key="12">
    <source>
        <dbReference type="Pfam" id="PF00852"/>
    </source>
</evidence>
<evidence type="ECO:0000256" key="10">
    <source>
        <dbReference type="ARBA" id="ARBA00060399"/>
    </source>
</evidence>
<dbReference type="EC" id="2.4.1.-" evidence="11"/>
<evidence type="ECO:0000256" key="7">
    <source>
        <dbReference type="ARBA" id="ARBA00022989"/>
    </source>
</evidence>
<evidence type="ECO:0000256" key="5">
    <source>
        <dbReference type="ARBA" id="ARBA00022692"/>
    </source>
</evidence>
<comment type="pathway">
    <text evidence="1">Protein modification; protein glycosylation.</text>
</comment>
<dbReference type="AlphaFoldDB" id="A0A8B6G9B9"/>
<evidence type="ECO:0000313" key="15">
    <source>
        <dbReference type="Proteomes" id="UP000596742"/>
    </source>
</evidence>